<dbReference type="PANTHER" id="PTHR43133">
    <property type="entry name" value="RNA POLYMERASE ECF-TYPE SIGMA FACTO"/>
    <property type="match status" value="1"/>
</dbReference>
<dbReference type="InterPro" id="IPR013325">
    <property type="entry name" value="RNA_pol_sigma_r2"/>
</dbReference>
<comment type="caution">
    <text evidence="7">The sequence shown here is derived from an EMBL/GenBank/DDBJ whole genome shotgun (WGS) entry which is preliminary data.</text>
</comment>
<dbReference type="InterPro" id="IPR014284">
    <property type="entry name" value="RNA_pol_sigma-70_dom"/>
</dbReference>
<feature type="domain" description="RNA polymerase sigma factor 70 region 4 type 2" evidence="6">
    <location>
        <begin position="153"/>
        <end position="204"/>
    </location>
</feature>
<keyword evidence="3" id="KW-0731">Sigma factor</keyword>
<evidence type="ECO:0000313" key="7">
    <source>
        <dbReference type="EMBL" id="PKQ70397.1"/>
    </source>
</evidence>
<evidence type="ECO:0000256" key="3">
    <source>
        <dbReference type="ARBA" id="ARBA00023082"/>
    </source>
</evidence>
<dbReference type="Pfam" id="PF04542">
    <property type="entry name" value="Sigma70_r2"/>
    <property type="match status" value="1"/>
</dbReference>
<dbReference type="RefSeq" id="WP_101357882.1">
    <property type="nucleotide sequence ID" value="NZ_NKXO01000007.1"/>
</dbReference>
<dbReference type="SUPFAM" id="SSF88659">
    <property type="entry name" value="Sigma3 and sigma4 domains of RNA polymerase sigma factors"/>
    <property type="match status" value="1"/>
</dbReference>
<keyword evidence="2" id="KW-0805">Transcription regulation</keyword>
<feature type="domain" description="RNA polymerase sigma-70 region 2" evidence="5">
    <location>
        <begin position="41"/>
        <end position="108"/>
    </location>
</feature>
<proteinExistence type="inferred from homology"/>
<dbReference type="GO" id="GO:0016987">
    <property type="term" value="F:sigma factor activity"/>
    <property type="evidence" value="ECO:0007669"/>
    <property type="project" value="UniProtKB-KW"/>
</dbReference>
<reference evidence="7 8" key="1">
    <citation type="submission" date="2017-06" db="EMBL/GenBank/DDBJ databases">
        <title>Raineya orbicola gen. nov., sp. nov. a slightly thermophilic bacterium of the phylum Bacteroidetes and the description of Raineyaceae fam. nov.</title>
        <authorList>
            <person name="Albuquerque L."/>
            <person name="Polonia A.R.M."/>
            <person name="Barroso C."/>
            <person name="Froufe H.J.C."/>
            <person name="Lage O."/>
            <person name="Lobo-Da-Cunha A."/>
            <person name="Egas C."/>
            <person name="Da Costa M.S."/>
        </authorList>
    </citation>
    <scope>NUCLEOTIDE SEQUENCE [LARGE SCALE GENOMIC DNA]</scope>
    <source>
        <strain evidence="7 8">SPSPC-11</strain>
    </source>
</reference>
<dbReference type="Gene3D" id="1.10.1740.10">
    <property type="match status" value="1"/>
</dbReference>
<evidence type="ECO:0000259" key="6">
    <source>
        <dbReference type="Pfam" id="PF08281"/>
    </source>
</evidence>
<protein>
    <submittedName>
        <fullName evidence="7">Sigma70-ECF: RNA polymerase sigma factor, sigma-70 family</fullName>
    </submittedName>
</protein>
<dbReference type="NCBIfam" id="TIGR02937">
    <property type="entry name" value="sigma70-ECF"/>
    <property type="match status" value="1"/>
</dbReference>
<dbReference type="PANTHER" id="PTHR43133:SF51">
    <property type="entry name" value="RNA POLYMERASE SIGMA FACTOR"/>
    <property type="match status" value="1"/>
</dbReference>
<keyword evidence="8" id="KW-1185">Reference proteome</keyword>
<evidence type="ECO:0000256" key="2">
    <source>
        <dbReference type="ARBA" id="ARBA00023015"/>
    </source>
</evidence>
<accession>A0A2N3IJA8</accession>
<gene>
    <name evidence="7" type="ORF">Rain11_0625</name>
</gene>
<dbReference type="AlphaFoldDB" id="A0A2N3IJA8"/>
<dbReference type="Proteomes" id="UP000233387">
    <property type="component" value="Unassembled WGS sequence"/>
</dbReference>
<dbReference type="CDD" id="cd06171">
    <property type="entry name" value="Sigma70_r4"/>
    <property type="match status" value="1"/>
</dbReference>
<evidence type="ECO:0000256" key="4">
    <source>
        <dbReference type="ARBA" id="ARBA00023163"/>
    </source>
</evidence>
<keyword evidence="4" id="KW-0804">Transcription</keyword>
<dbReference type="Gene3D" id="1.10.10.10">
    <property type="entry name" value="Winged helix-like DNA-binding domain superfamily/Winged helix DNA-binding domain"/>
    <property type="match status" value="1"/>
</dbReference>
<evidence type="ECO:0000256" key="1">
    <source>
        <dbReference type="ARBA" id="ARBA00010641"/>
    </source>
</evidence>
<dbReference type="SUPFAM" id="SSF88946">
    <property type="entry name" value="Sigma2 domain of RNA polymerase sigma factors"/>
    <property type="match status" value="1"/>
</dbReference>
<organism evidence="7 8">
    <name type="scientific">Raineya orbicola</name>
    <dbReference type="NCBI Taxonomy" id="2016530"/>
    <lineage>
        <taxon>Bacteria</taxon>
        <taxon>Pseudomonadati</taxon>
        <taxon>Bacteroidota</taxon>
        <taxon>Cytophagia</taxon>
        <taxon>Cytophagales</taxon>
        <taxon>Raineyaceae</taxon>
        <taxon>Raineya</taxon>
    </lineage>
</organism>
<dbReference type="GO" id="GO:0003677">
    <property type="term" value="F:DNA binding"/>
    <property type="evidence" value="ECO:0007669"/>
    <property type="project" value="InterPro"/>
</dbReference>
<sequence length="215" mass="25814">MDLDENKEPTENFEFENPRVQKEFELIRKAQQGDHNAMTTLMKRYNKALYYVVLKIVRNVDDAEDITVETFVKAFQNLDKFRFEHPFSSWLFRIGTNHCIDFIRKKKRVEIISIDQFMKKTDEKKPDKEESNDFIDEAQNIEQNSIRSQQIEVLRLLISKLPTNYRKVLTLRYFEDMDYQQIAEELDIPMGTVKAQLFRAKELLNELIRKHENLK</sequence>
<dbReference type="GO" id="GO:0006352">
    <property type="term" value="P:DNA-templated transcription initiation"/>
    <property type="evidence" value="ECO:0007669"/>
    <property type="project" value="InterPro"/>
</dbReference>
<dbReference type="InterPro" id="IPR007627">
    <property type="entry name" value="RNA_pol_sigma70_r2"/>
</dbReference>
<dbReference type="InterPro" id="IPR039425">
    <property type="entry name" value="RNA_pol_sigma-70-like"/>
</dbReference>
<dbReference type="InterPro" id="IPR013324">
    <property type="entry name" value="RNA_pol_sigma_r3/r4-like"/>
</dbReference>
<comment type="similarity">
    <text evidence="1">Belongs to the sigma-70 factor family. ECF subfamily.</text>
</comment>
<dbReference type="OrthoDB" id="9785675at2"/>
<dbReference type="Pfam" id="PF08281">
    <property type="entry name" value="Sigma70_r4_2"/>
    <property type="match status" value="1"/>
</dbReference>
<dbReference type="InterPro" id="IPR013249">
    <property type="entry name" value="RNA_pol_sigma70_r4_t2"/>
</dbReference>
<dbReference type="InterPro" id="IPR036388">
    <property type="entry name" value="WH-like_DNA-bd_sf"/>
</dbReference>
<dbReference type="EMBL" id="NKXO01000007">
    <property type="protein sequence ID" value="PKQ70397.1"/>
    <property type="molecule type" value="Genomic_DNA"/>
</dbReference>
<evidence type="ECO:0000259" key="5">
    <source>
        <dbReference type="Pfam" id="PF04542"/>
    </source>
</evidence>
<name>A0A2N3IJA8_9BACT</name>
<evidence type="ECO:0000313" key="8">
    <source>
        <dbReference type="Proteomes" id="UP000233387"/>
    </source>
</evidence>